<evidence type="ECO:0000313" key="8">
    <source>
        <dbReference type="EMBL" id="GEP44824.1"/>
    </source>
</evidence>
<dbReference type="AlphaFoldDB" id="A0A512MDL5"/>
<evidence type="ECO:0000313" key="9">
    <source>
        <dbReference type="Proteomes" id="UP000321577"/>
    </source>
</evidence>
<comment type="catalytic activity">
    <reaction evidence="6">
        <text>a sn-glycero-3-phosphodiester + H2O = an alcohol + sn-glycerol 3-phosphate + H(+)</text>
        <dbReference type="Rhea" id="RHEA:12969"/>
        <dbReference type="ChEBI" id="CHEBI:15377"/>
        <dbReference type="ChEBI" id="CHEBI:15378"/>
        <dbReference type="ChEBI" id="CHEBI:30879"/>
        <dbReference type="ChEBI" id="CHEBI:57597"/>
        <dbReference type="ChEBI" id="CHEBI:83408"/>
        <dbReference type="EC" id="3.1.4.46"/>
    </reaction>
</comment>
<dbReference type="Pfam" id="PF03009">
    <property type="entry name" value="GDPD"/>
    <property type="match status" value="1"/>
</dbReference>
<accession>A0A512MDL5</accession>
<dbReference type="PANTHER" id="PTHR43620:SF7">
    <property type="entry name" value="GLYCEROPHOSPHODIESTER PHOSPHODIESTERASE GDPD5-RELATED"/>
    <property type="match status" value="1"/>
</dbReference>
<dbReference type="EMBL" id="BKAG01000036">
    <property type="protein sequence ID" value="GEP44824.1"/>
    <property type="molecule type" value="Genomic_DNA"/>
</dbReference>
<dbReference type="PANTHER" id="PTHR43620">
    <property type="entry name" value="GLYCEROPHOSPHORYL DIESTER PHOSPHODIESTERASE"/>
    <property type="match status" value="1"/>
</dbReference>
<keyword evidence="5" id="KW-0378">Hydrolase</keyword>
<dbReference type="GO" id="GO:0006071">
    <property type="term" value="P:glycerol metabolic process"/>
    <property type="evidence" value="ECO:0007669"/>
    <property type="project" value="UniProtKB-KW"/>
</dbReference>
<dbReference type="GO" id="GO:0008889">
    <property type="term" value="F:glycerophosphodiester phosphodiesterase activity"/>
    <property type="evidence" value="ECO:0007669"/>
    <property type="project" value="UniProtKB-EC"/>
</dbReference>
<name>A0A512MDL5_9BACT</name>
<evidence type="ECO:0000256" key="2">
    <source>
        <dbReference type="ARBA" id="ARBA00012247"/>
    </source>
</evidence>
<evidence type="ECO:0000259" key="7">
    <source>
        <dbReference type="PROSITE" id="PS51704"/>
    </source>
</evidence>
<dbReference type="NCBIfam" id="NF008354">
    <property type="entry name" value="PRK11143.1"/>
    <property type="match status" value="1"/>
</dbReference>
<sequence length="300" mass="33569">MAQETSPLIIAHRGASGYLPEHTLEAKAMAHAQGAHYLEQDLVLTKDDIPVVLHDIYIDTVTDVAEKFPARHRDNGRYYALDFTLAELKTLNATERFDVKTGKQVYPNRFPKGQGTFRIPTLEEELQLIQGLNRSTGREAGIYPEIKEPLWHQKEGHDISRIVLPILHKYGYKTKSDRCFVQCFELEEVERLRGELGWQGRLIYLTSKALTPETLAQVAKVADGIGPDIKLVIAPDRSLTPLVKDAHALGLKVHPYTLRVDALPKFATSADDLLTLLLGKAGVDGLFSDFPDVALNWPAR</sequence>
<evidence type="ECO:0000256" key="1">
    <source>
        <dbReference type="ARBA" id="ARBA00007277"/>
    </source>
</evidence>
<dbReference type="EC" id="3.1.4.46" evidence="2"/>
<evidence type="ECO:0000256" key="3">
    <source>
        <dbReference type="ARBA" id="ARBA00022729"/>
    </source>
</evidence>
<keyword evidence="3" id="KW-0732">Signal</keyword>
<dbReference type="Proteomes" id="UP000321577">
    <property type="component" value="Unassembled WGS sequence"/>
</dbReference>
<dbReference type="InterPro" id="IPR017946">
    <property type="entry name" value="PLC-like_Pdiesterase_TIM-brl"/>
</dbReference>
<dbReference type="GO" id="GO:0006629">
    <property type="term" value="P:lipid metabolic process"/>
    <property type="evidence" value="ECO:0007669"/>
    <property type="project" value="InterPro"/>
</dbReference>
<keyword evidence="9" id="KW-1185">Reference proteome</keyword>
<comment type="similarity">
    <text evidence="1">Belongs to the glycerophosphoryl diester phosphodiesterase family.</text>
</comment>
<protein>
    <recommendedName>
        <fullName evidence="2">glycerophosphodiester phosphodiesterase</fullName>
        <ecNumber evidence="2">3.1.4.46</ecNumber>
    </recommendedName>
</protein>
<feature type="domain" description="GP-PDE" evidence="7">
    <location>
        <begin position="7"/>
        <end position="298"/>
    </location>
</feature>
<dbReference type="Gene3D" id="3.20.20.190">
    <property type="entry name" value="Phosphatidylinositol (PI) phosphodiesterase"/>
    <property type="match status" value="1"/>
</dbReference>
<gene>
    <name evidence="8" type="primary">glpQ</name>
    <name evidence="8" type="ORF">BGE01nite_41150</name>
</gene>
<evidence type="ECO:0000256" key="5">
    <source>
        <dbReference type="ARBA" id="ARBA00022801"/>
    </source>
</evidence>
<dbReference type="SUPFAM" id="SSF51695">
    <property type="entry name" value="PLC-like phosphodiesterases"/>
    <property type="match status" value="1"/>
</dbReference>
<dbReference type="PROSITE" id="PS51704">
    <property type="entry name" value="GP_PDE"/>
    <property type="match status" value="1"/>
</dbReference>
<dbReference type="InterPro" id="IPR030395">
    <property type="entry name" value="GP_PDE_dom"/>
</dbReference>
<keyword evidence="4" id="KW-0319">Glycerol metabolism</keyword>
<proteinExistence type="inferred from homology"/>
<evidence type="ECO:0000256" key="4">
    <source>
        <dbReference type="ARBA" id="ARBA00022798"/>
    </source>
</evidence>
<comment type="caution">
    <text evidence="8">The sequence shown here is derived from an EMBL/GenBank/DDBJ whole genome shotgun (WGS) entry which is preliminary data.</text>
</comment>
<dbReference type="GO" id="GO:0042597">
    <property type="term" value="C:periplasmic space"/>
    <property type="evidence" value="ECO:0007669"/>
    <property type="project" value="TreeGrafter"/>
</dbReference>
<organism evidence="8 9">
    <name type="scientific">Brevifollis gellanilyticus</name>
    <dbReference type="NCBI Taxonomy" id="748831"/>
    <lineage>
        <taxon>Bacteria</taxon>
        <taxon>Pseudomonadati</taxon>
        <taxon>Verrucomicrobiota</taxon>
        <taxon>Verrucomicrobiia</taxon>
        <taxon>Verrucomicrobiales</taxon>
        <taxon>Verrucomicrobiaceae</taxon>
    </lineage>
</organism>
<reference evidence="8 9" key="1">
    <citation type="submission" date="2019-07" db="EMBL/GenBank/DDBJ databases">
        <title>Whole genome shotgun sequence of Brevifollis gellanilyticus NBRC 108608.</title>
        <authorList>
            <person name="Hosoyama A."/>
            <person name="Uohara A."/>
            <person name="Ohji S."/>
            <person name="Ichikawa N."/>
        </authorList>
    </citation>
    <scope>NUCLEOTIDE SEQUENCE [LARGE SCALE GENOMIC DNA]</scope>
    <source>
        <strain evidence="8 9">NBRC 108608</strain>
    </source>
</reference>
<evidence type="ECO:0000256" key="6">
    <source>
        <dbReference type="ARBA" id="ARBA00047512"/>
    </source>
</evidence>